<protein>
    <recommendedName>
        <fullName evidence="2">Endonuclease/exonuclease/phosphatase domain-containing protein</fullName>
    </recommendedName>
</protein>
<proteinExistence type="predicted"/>
<evidence type="ECO:0000313" key="1">
    <source>
        <dbReference type="EMBL" id="CAD1834723.1"/>
    </source>
</evidence>
<name>A0A6V7PVI0_ANACO</name>
<dbReference type="SUPFAM" id="SSF56219">
    <property type="entry name" value="DNase I-like"/>
    <property type="match status" value="1"/>
</dbReference>
<dbReference type="AlphaFoldDB" id="A0A6V7PVI0"/>
<sequence>MVRSESAPNRFLLNPLASDPRPADPSNPSLDLSVLNPLVVDTCPSLQPIPLRLPRLATGNLLSYRRSLRLAAKSKGKKKSAVLKAQEIMCKIFKLTKFAAKELRNISELASGVWTALGDFNVLLSVLDKNGLPSAAGDILNFREVVNEIGWIDLPILNKTFTWTNGKGIPTLERLDRAFVSKDWHLSFPRSTLRALSRPWFDHTPLILSAYTFLPSSNLFRFESFWLRYSAIEEVVSNSWNLPVTNADPVTRFSSKIKGIQSALRSDELGKGVHDPAGQALDFGLPRKARWEAKRLRLMTLEVCALQLDQAIRLMRDRISRPNLQTEREMSTAEEPN</sequence>
<dbReference type="PANTHER" id="PTHR33710:SF48">
    <property type="entry name" value="OS02G0307075 PROTEIN"/>
    <property type="match status" value="1"/>
</dbReference>
<evidence type="ECO:0008006" key="2">
    <source>
        <dbReference type="Google" id="ProtNLM"/>
    </source>
</evidence>
<accession>A0A6V7PVI0</accession>
<dbReference type="EMBL" id="LR862152">
    <property type="protein sequence ID" value="CAD1834723.1"/>
    <property type="molecule type" value="Genomic_DNA"/>
</dbReference>
<reference evidence="1" key="1">
    <citation type="submission" date="2020-07" db="EMBL/GenBank/DDBJ databases">
        <authorList>
            <person name="Lin J."/>
        </authorList>
    </citation>
    <scope>NUCLEOTIDE SEQUENCE</scope>
</reference>
<dbReference type="Gene3D" id="3.60.10.10">
    <property type="entry name" value="Endonuclease/exonuclease/phosphatase"/>
    <property type="match status" value="1"/>
</dbReference>
<organism evidence="1">
    <name type="scientific">Ananas comosus var. bracteatus</name>
    <name type="common">red pineapple</name>
    <dbReference type="NCBI Taxonomy" id="296719"/>
    <lineage>
        <taxon>Eukaryota</taxon>
        <taxon>Viridiplantae</taxon>
        <taxon>Streptophyta</taxon>
        <taxon>Embryophyta</taxon>
        <taxon>Tracheophyta</taxon>
        <taxon>Spermatophyta</taxon>
        <taxon>Magnoliopsida</taxon>
        <taxon>Liliopsida</taxon>
        <taxon>Poales</taxon>
        <taxon>Bromeliaceae</taxon>
        <taxon>Bromelioideae</taxon>
        <taxon>Ananas</taxon>
    </lineage>
</organism>
<dbReference type="PANTHER" id="PTHR33710">
    <property type="entry name" value="BNAC02G09200D PROTEIN"/>
    <property type="match status" value="1"/>
</dbReference>
<gene>
    <name evidence="1" type="ORF">CB5_LOCUS17934</name>
</gene>
<dbReference type="InterPro" id="IPR036691">
    <property type="entry name" value="Endo/exonu/phosph_ase_sf"/>
</dbReference>